<dbReference type="AlphaFoldDB" id="A0A3Q9JMY5"/>
<evidence type="ECO:0000256" key="5">
    <source>
        <dbReference type="ARBA" id="ARBA00022692"/>
    </source>
</evidence>
<keyword evidence="5 8" id="KW-0812">Transmembrane</keyword>
<gene>
    <name evidence="9" type="ORF">DM558_15455</name>
</gene>
<dbReference type="KEGG" id="emo:DM558_15455"/>
<keyword evidence="10" id="KW-1185">Reference proteome</keyword>
<evidence type="ECO:0000256" key="6">
    <source>
        <dbReference type="ARBA" id="ARBA00022989"/>
    </source>
</evidence>
<dbReference type="PANTHER" id="PTHR30047:SF7">
    <property type="entry name" value="HIGH-AFFINITY CHOLINE TRANSPORT PROTEIN"/>
    <property type="match status" value="1"/>
</dbReference>
<proteinExistence type="inferred from homology"/>
<dbReference type="PROSITE" id="PS01303">
    <property type="entry name" value="BCCT"/>
    <property type="match status" value="1"/>
</dbReference>
<evidence type="ECO:0000256" key="3">
    <source>
        <dbReference type="ARBA" id="ARBA00022448"/>
    </source>
</evidence>
<sequence length="661" mass="74710">MSENSIKKSSYNPYVFFGSLIVLLVMVLYVSIFKVQAQEQMDVAKAWINTNFGWFYVLTVAIILITSVFLFFSRYGDIKLGPDHSKPNYSTMSWLSMLFAAGMGIGLMFWGVSEPIVHFLSPPDAKPETIEAARESMKLVFFHWGLSAWAIYAVVAVILAYFAFRHGLPLTLRSALYPLIGNRIYGVCGHLVDIFAVLGTIIGVSTTLGMGVQQINSGLNHLYDLPMGVGIQALLIIVTMMLVSCSVFSGLDKGVKRLSELNMVFAILLLLFVLVCGPTLFILQTFMQNMGGYLSGIVSRTFNLYAYESTDWVGNWTIFYWAWWLAWSPFVGSFIARISRGRTIREFIAGAMLVPAAFTLIWMTVFGDTALHFVLYDNYQALADSVSNNYSMGLFTFLEHFPFSSFACFFAVLMIFLFFVTSADSASMVIDMFASNGKTDTPVWQSLFWVIVITVVTIALMYSNGLQALQTASILSALPFAFALLFAMWGLVKALFLDATKKELRKQSLNISRPAPRSSGGWQRRLRNLTMFTRRSHVIRFIDEVVKVALEEVSEELNKQGCTATVLCDDEKNRVRLELEHEGKVYFAYEVRPRHYLLPDIISRTSTDEEDSQENRSYFRADVHLLEGGQDYDIMGWSKEDVIGDILDQYETYLHFIHITN</sequence>
<feature type="transmembrane region" description="Helical" evidence="8">
    <location>
        <begin position="229"/>
        <end position="251"/>
    </location>
</feature>
<dbReference type="NCBIfam" id="TIGR00842">
    <property type="entry name" value="bcct"/>
    <property type="match status" value="1"/>
</dbReference>
<dbReference type="NCBIfam" id="NF007399">
    <property type="entry name" value="PRK09928.1"/>
    <property type="match status" value="1"/>
</dbReference>
<protein>
    <submittedName>
        <fullName evidence="9">BCCT family transporter</fullName>
    </submittedName>
</protein>
<accession>A0A3Q9JMY5</accession>
<dbReference type="InterPro" id="IPR018093">
    <property type="entry name" value="BCCT_CS"/>
</dbReference>
<dbReference type="PANTHER" id="PTHR30047">
    <property type="entry name" value="HIGH-AFFINITY CHOLINE TRANSPORT PROTEIN-RELATED"/>
    <property type="match status" value="1"/>
</dbReference>
<feature type="transmembrane region" description="Helical" evidence="8">
    <location>
        <begin position="52"/>
        <end position="72"/>
    </location>
</feature>
<feature type="transmembrane region" description="Helical" evidence="8">
    <location>
        <begin position="347"/>
        <end position="366"/>
    </location>
</feature>
<feature type="transmembrane region" description="Helical" evidence="8">
    <location>
        <begin position="141"/>
        <end position="164"/>
    </location>
</feature>
<feature type="transmembrane region" description="Helical" evidence="8">
    <location>
        <begin position="318"/>
        <end position="335"/>
    </location>
</feature>
<dbReference type="GO" id="GO:0022857">
    <property type="term" value="F:transmembrane transporter activity"/>
    <property type="evidence" value="ECO:0007669"/>
    <property type="project" value="InterPro"/>
</dbReference>
<evidence type="ECO:0000313" key="10">
    <source>
        <dbReference type="Proteomes" id="UP000273143"/>
    </source>
</evidence>
<feature type="transmembrane region" description="Helical" evidence="8">
    <location>
        <begin position="12"/>
        <end position="32"/>
    </location>
</feature>
<feature type="transmembrane region" description="Helical" evidence="8">
    <location>
        <begin position="442"/>
        <end position="462"/>
    </location>
</feature>
<organism evidence="9 10">
    <name type="scientific">Entomomonas moraniae</name>
    <dbReference type="NCBI Taxonomy" id="2213226"/>
    <lineage>
        <taxon>Bacteria</taxon>
        <taxon>Pseudomonadati</taxon>
        <taxon>Pseudomonadota</taxon>
        <taxon>Gammaproteobacteria</taxon>
        <taxon>Pseudomonadales</taxon>
        <taxon>Pseudomonadaceae</taxon>
        <taxon>Entomomonas</taxon>
    </lineage>
</organism>
<reference evidence="10" key="1">
    <citation type="submission" date="2018-06" db="EMBL/GenBank/DDBJ databases">
        <title>Complete genome of Pseudomonas insecticola strain QZS01.</title>
        <authorList>
            <person name="Wang J."/>
            <person name="Su Q."/>
        </authorList>
    </citation>
    <scope>NUCLEOTIDE SEQUENCE [LARGE SCALE GENOMIC DNA]</scope>
    <source>
        <strain evidence="10">QZS01</strain>
    </source>
</reference>
<keyword evidence="4" id="KW-1003">Cell membrane</keyword>
<evidence type="ECO:0000256" key="8">
    <source>
        <dbReference type="SAM" id="Phobius"/>
    </source>
</evidence>
<feature type="transmembrane region" description="Helical" evidence="8">
    <location>
        <begin position="401"/>
        <end position="421"/>
    </location>
</feature>
<keyword evidence="3" id="KW-0813">Transport</keyword>
<dbReference type="RefSeq" id="WP_127164732.1">
    <property type="nucleotide sequence ID" value="NZ_CP029822.1"/>
</dbReference>
<name>A0A3Q9JMY5_9GAMM</name>
<comment type="similarity">
    <text evidence="2">Belongs to the BCCT transporter (TC 2.A.15) family.</text>
</comment>
<feature type="transmembrane region" description="Helical" evidence="8">
    <location>
        <begin position="184"/>
        <end position="209"/>
    </location>
</feature>
<evidence type="ECO:0000256" key="7">
    <source>
        <dbReference type="ARBA" id="ARBA00023136"/>
    </source>
</evidence>
<evidence type="ECO:0000256" key="1">
    <source>
        <dbReference type="ARBA" id="ARBA00004651"/>
    </source>
</evidence>
<dbReference type="EMBL" id="CP029822">
    <property type="protein sequence ID" value="AZS52083.1"/>
    <property type="molecule type" value="Genomic_DNA"/>
</dbReference>
<feature type="transmembrane region" description="Helical" evidence="8">
    <location>
        <begin position="474"/>
        <end position="496"/>
    </location>
</feature>
<keyword evidence="7 8" id="KW-0472">Membrane</keyword>
<dbReference type="InterPro" id="IPR000060">
    <property type="entry name" value="BCCT_transptr"/>
</dbReference>
<feature type="transmembrane region" description="Helical" evidence="8">
    <location>
        <begin position="263"/>
        <end position="283"/>
    </location>
</feature>
<keyword evidence="6 8" id="KW-1133">Transmembrane helix</keyword>
<dbReference type="Proteomes" id="UP000273143">
    <property type="component" value="Chromosome"/>
</dbReference>
<dbReference type="Pfam" id="PF02028">
    <property type="entry name" value="BCCT"/>
    <property type="match status" value="1"/>
</dbReference>
<comment type="subcellular location">
    <subcellularLocation>
        <location evidence="1">Cell membrane</location>
        <topology evidence="1">Multi-pass membrane protein</topology>
    </subcellularLocation>
</comment>
<evidence type="ECO:0000256" key="2">
    <source>
        <dbReference type="ARBA" id="ARBA00005658"/>
    </source>
</evidence>
<evidence type="ECO:0000313" key="9">
    <source>
        <dbReference type="EMBL" id="AZS52083.1"/>
    </source>
</evidence>
<evidence type="ECO:0000256" key="4">
    <source>
        <dbReference type="ARBA" id="ARBA00022475"/>
    </source>
</evidence>
<dbReference type="GO" id="GO:0005886">
    <property type="term" value="C:plasma membrane"/>
    <property type="evidence" value="ECO:0007669"/>
    <property type="project" value="UniProtKB-SubCell"/>
</dbReference>
<feature type="transmembrane region" description="Helical" evidence="8">
    <location>
        <begin position="93"/>
        <end position="112"/>
    </location>
</feature>